<evidence type="ECO:0000256" key="1">
    <source>
        <dbReference type="SAM" id="Phobius"/>
    </source>
</evidence>
<gene>
    <name evidence="2" type="ORF">ABIE04_002860</name>
</gene>
<feature type="transmembrane region" description="Helical" evidence="1">
    <location>
        <begin position="100"/>
        <end position="124"/>
    </location>
</feature>
<sequence>MILTQKSRLTVLPSTQNVARALAWLVVALLLLNALYFVLRASSPVIRDDSWYFLDVFLRKAINGDLGLGDFFVRRMGADHSQPLFKLVLLFEWRYLDLDLAFGAVVGVCAAAACALIFHMVIAAERCNDHSDVFRYLAWAAICAVLFTLNADAAIWTWPLVALENVTNLIILLFVLTVWHAHRTRRYTALVLVTLLLGITSDDSALIAAIAVVAAMSLMQLRDPAQRHPSAWKVLAVIAACTVLVRIGYAYVPIVGGMAETPLSSRLGLLVGHFRDKGWWMWVIMPLTLPVFYRSPTRFIHVETWPAMQVAIGVLLFAAHLWFWRTAFRGKYNRAVFVAVCLMLVSYGWVAGIILGRVTTAGNGYLTQPRYVLLYGGHLIALLLMWAGSISVMSRPSAQRQFIGMWLPAAGCAVLLVGQVLISRNEWRARPYLVAYYANMAHQIDDLTKDPGHPRACAAELPVCHWPLVKRRELTQLLSQNQLNVFSPKVQWRHRYLPALMPVAAEPALSGYKAGDDGKKKSD</sequence>
<dbReference type="EMBL" id="JBEPSD010000003">
    <property type="protein sequence ID" value="MET4570481.1"/>
    <property type="molecule type" value="Genomic_DNA"/>
</dbReference>
<dbReference type="RefSeq" id="WP_354551553.1">
    <property type="nucleotide sequence ID" value="NZ_JBEPSD010000003.1"/>
</dbReference>
<evidence type="ECO:0000313" key="2">
    <source>
        <dbReference type="EMBL" id="MET4570481.1"/>
    </source>
</evidence>
<dbReference type="Proteomes" id="UP001549251">
    <property type="component" value="Unassembled WGS sequence"/>
</dbReference>
<keyword evidence="1" id="KW-0812">Transmembrane</keyword>
<keyword evidence="1" id="KW-1133">Transmembrane helix</keyword>
<protein>
    <submittedName>
        <fullName evidence="2">Cbb3-type cytochrome oxidase subunit 3</fullName>
    </submittedName>
</protein>
<organism evidence="2 3">
    <name type="scientific">Rhodanobacter soli</name>
    <dbReference type="NCBI Taxonomy" id="590609"/>
    <lineage>
        <taxon>Bacteria</taxon>
        <taxon>Pseudomonadati</taxon>
        <taxon>Pseudomonadota</taxon>
        <taxon>Gammaproteobacteria</taxon>
        <taxon>Lysobacterales</taxon>
        <taxon>Rhodanobacteraceae</taxon>
        <taxon>Rhodanobacter</taxon>
    </lineage>
</organism>
<feature type="transmembrane region" description="Helical" evidence="1">
    <location>
        <begin position="277"/>
        <end position="293"/>
    </location>
</feature>
<keyword evidence="1" id="KW-0472">Membrane</keyword>
<feature type="transmembrane region" description="Helical" evidence="1">
    <location>
        <begin position="336"/>
        <end position="359"/>
    </location>
</feature>
<reference evidence="2 3" key="1">
    <citation type="submission" date="2024-06" db="EMBL/GenBank/DDBJ databases">
        <title>Sorghum-associated microbial communities from plants grown in Nebraska, USA.</title>
        <authorList>
            <person name="Schachtman D."/>
        </authorList>
    </citation>
    <scope>NUCLEOTIDE SEQUENCE [LARGE SCALE GENOMIC DNA]</scope>
    <source>
        <strain evidence="2 3">1757</strain>
    </source>
</reference>
<accession>A0ABV2PZL4</accession>
<comment type="caution">
    <text evidence="2">The sequence shown here is derived from an EMBL/GenBank/DDBJ whole genome shotgun (WGS) entry which is preliminary data.</text>
</comment>
<feature type="transmembrane region" description="Helical" evidence="1">
    <location>
        <begin position="305"/>
        <end position="324"/>
    </location>
</feature>
<proteinExistence type="predicted"/>
<keyword evidence="3" id="KW-1185">Reference proteome</keyword>
<feature type="transmembrane region" description="Helical" evidence="1">
    <location>
        <begin position="21"/>
        <end position="39"/>
    </location>
</feature>
<feature type="transmembrane region" description="Helical" evidence="1">
    <location>
        <begin position="402"/>
        <end position="422"/>
    </location>
</feature>
<feature type="transmembrane region" description="Helical" evidence="1">
    <location>
        <begin position="165"/>
        <end position="182"/>
    </location>
</feature>
<feature type="transmembrane region" description="Helical" evidence="1">
    <location>
        <begin position="371"/>
        <end position="390"/>
    </location>
</feature>
<feature type="transmembrane region" description="Helical" evidence="1">
    <location>
        <begin position="234"/>
        <end position="256"/>
    </location>
</feature>
<feature type="transmembrane region" description="Helical" evidence="1">
    <location>
        <begin position="136"/>
        <end position="159"/>
    </location>
</feature>
<feature type="transmembrane region" description="Helical" evidence="1">
    <location>
        <begin position="189"/>
        <end position="214"/>
    </location>
</feature>
<evidence type="ECO:0000313" key="3">
    <source>
        <dbReference type="Proteomes" id="UP001549251"/>
    </source>
</evidence>
<name>A0ABV2PZL4_9GAMM</name>